<proteinExistence type="predicted"/>
<organism evidence="2 3">
    <name type="scientific">Setaria viridis</name>
    <name type="common">Green bristlegrass</name>
    <name type="synonym">Setaria italica subsp. viridis</name>
    <dbReference type="NCBI Taxonomy" id="4556"/>
    <lineage>
        <taxon>Eukaryota</taxon>
        <taxon>Viridiplantae</taxon>
        <taxon>Streptophyta</taxon>
        <taxon>Embryophyta</taxon>
        <taxon>Tracheophyta</taxon>
        <taxon>Spermatophyta</taxon>
        <taxon>Magnoliopsida</taxon>
        <taxon>Liliopsida</taxon>
        <taxon>Poales</taxon>
        <taxon>Poaceae</taxon>
        <taxon>PACMAD clade</taxon>
        <taxon>Panicoideae</taxon>
        <taxon>Panicodae</taxon>
        <taxon>Paniceae</taxon>
        <taxon>Cenchrinae</taxon>
        <taxon>Setaria</taxon>
    </lineage>
</organism>
<evidence type="ECO:0000313" key="3">
    <source>
        <dbReference type="Proteomes" id="UP000298652"/>
    </source>
</evidence>
<reference evidence="2" key="1">
    <citation type="submission" date="2019-03" db="EMBL/GenBank/DDBJ databases">
        <title>WGS assembly of Setaria viridis.</title>
        <authorList>
            <person name="Huang P."/>
            <person name="Jenkins J."/>
            <person name="Grimwood J."/>
            <person name="Barry K."/>
            <person name="Healey A."/>
            <person name="Mamidi S."/>
            <person name="Sreedasyam A."/>
            <person name="Shu S."/>
            <person name="Feldman M."/>
            <person name="Wu J."/>
            <person name="Yu Y."/>
            <person name="Chen C."/>
            <person name="Johnson J."/>
            <person name="Rokhsar D."/>
            <person name="Baxter I."/>
            <person name="Schmutz J."/>
            <person name="Brutnell T."/>
            <person name="Kellogg E."/>
        </authorList>
    </citation>
    <scope>NUCLEOTIDE SEQUENCE [LARGE SCALE GENOMIC DNA]</scope>
</reference>
<dbReference type="Gramene" id="TKW37869">
    <property type="protein sequence ID" value="TKW37869"/>
    <property type="gene ID" value="SEVIR_1G077350v2"/>
</dbReference>
<protein>
    <submittedName>
        <fullName evidence="2">Uncharacterized protein</fullName>
    </submittedName>
</protein>
<name>A0A4U6WAC8_SETVI</name>
<dbReference type="Proteomes" id="UP000298652">
    <property type="component" value="Chromosome 1"/>
</dbReference>
<evidence type="ECO:0000313" key="2">
    <source>
        <dbReference type="EMBL" id="TKW37869.1"/>
    </source>
</evidence>
<keyword evidence="3" id="KW-1185">Reference proteome</keyword>
<evidence type="ECO:0000256" key="1">
    <source>
        <dbReference type="SAM" id="MobiDB-lite"/>
    </source>
</evidence>
<dbReference type="EMBL" id="CM016552">
    <property type="protein sequence ID" value="TKW37869.1"/>
    <property type="molecule type" value="Genomic_DNA"/>
</dbReference>
<dbReference type="AlphaFoldDB" id="A0A4U6WAC8"/>
<accession>A0A4U6WAC8</accession>
<sequence>MQTDEAATPTRHSDVTEAAETTSCEAMDTTPLTRALAWPWHRHARGRLTAAEPGVLLSNRQD</sequence>
<gene>
    <name evidence="2" type="ORF">SEVIR_1G077350v2</name>
</gene>
<feature type="region of interest" description="Disordered" evidence="1">
    <location>
        <begin position="1"/>
        <end position="25"/>
    </location>
</feature>